<gene>
    <name evidence="3" type="ORF">TWF694_010422</name>
</gene>
<keyword evidence="4" id="KW-1185">Reference proteome</keyword>
<keyword evidence="2" id="KW-1133">Transmembrane helix</keyword>
<dbReference type="EMBL" id="JAVHJO010000007">
    <property type="protein sequence ID" value="KAK6538862.1"/>
    <property type="molecule type" value="Genomic_DNA"/>
</dbReference>
<comment type="caution">
    <text evidence="3">The sequence shown here is derived from an EMBL/GenBank/DDBJ whole genome shotgun (WGS) entry which is preliminary data.</text>
</comment>
<dbReference type="InterPro" id="IPR018786">
    <property type="entry name" value="Mit_KHE1"/>
</dbReference>
<reference evidence="3 4" key="1">
    <citation type="submission" date="2019-10" db="EMBL/GenBank/DDBJ databases">
        <authorList>
            <person name="Palmer J.M."/>
        </authorList>
    </citation>
    <scope>NUCLEOTIDE SEQUENCE [LARGE SCALE GENOMIC DNA]</scope>
    <source>
        <strain evidence="3 4">TWF694</strain>
    </source>
</reference>
<dbReference type="GO" id="GO:0005743">
    <property type="term" value="C:mitochondrial inner membrane"/>
    <property type="evidence" value="ECO:0007669"/>
    <property type="project" value="TreeGrafter"/>
</dbReference>
<evidence type="ECO:0000313" key="3">
    <source>
        <dbReference type="EMBL" id="KAK6538862.1"/>
    </source>
</evidence>
<feature type="region of interest" description="Disordered" evidence="1">
    <location>
        <begin position="261"/>
        <end position="283"/>
    </location>
</feature>
<dbReference type="GO" id="GO:1902600">
    <property type="term" value="P:proton transmembrane transport"/>
    <property type="evidence" value="ECO:0007669"/>
    <property type="project" value="TreeGrafter"/>
</dbReference>
<proteinExistence type="predicted"/>
<dbReference type="PANTHER" id="PTHR28062">
    <property type="entry name" value="K+-H+ EXCHANGE-LIKE PROTEIN"/>
    <property type="match status" value="1"/>
</dbReference>
<dbReference type="Proteomes" id="UP001365542">
    <property type="component" value="Unassembled WGS sequence"/>
</dbReference>
<dbReference type="AlphaFoldDB" id="A0AAV9X9V7"/>
<feature type="transmembrane region" description="Helical" evidence="2">
    <location>
        <begin position="124"/>
        <end position="143"/>
    </location>
</feature>
<evidence type="ECO:0008006" key="5">
    <source>
        <dbReference type="Google" id="ProtNLM"/>
    </source>
</evidence>
<keyword evidence="2" id="KW-0812">Transmembrane</keyword>
<evidence type="ECO:0000256" key="2">
    <source>
        <dbReference type="SAM" id="Phobius"/>
    </source>
</evidence>
<accession>A0AAV9X9V7</accession>
<dbReference type="GO" id="GO:0006813">
    <property type="term" value="P:potassium ion transport"/>
    <property type="evidence" value="ECO:0007669"/>
    <property type="project" value="TreeGrafter"/>
</dbReference>
<organism evidence="3 4">
    <name type="scientific">Orbilia ellipsospora</name>
    <dbReference type="NCBI Taxonomy" id="2528407"/>
    <lineage>
        <taxon>Eukaryota</taxon>
        <taxon>Fungi</taxon>
        <taxon>Dikarya</taxon>
        <taxon>Ascomycota</taxon>
        <taxon>Pezizomycotina</taxon>
        <taxon>Orbiliomycetes</taxon>
        <taxon>Orbiliales</taxon>
        <taxon>Orbiliaceae</taxon>
        <taxon>Orbilia</taxon>
    </lineage>
</organism>
<dbReference type="PANTHER" id="PTHR28062:SF1">
    <property type="entry name" value="TRANSMEMBRANE PROTEIN"/>
    <property type="match status" value="1"/>
</dbReference>
<protein>
    <recommendedName>
        <fullName evidence="5">Mitochondrial K+-H+ exchange-related-domain-containing protein</fullName>
    </recommendedName>
</protein>
<evidence type="ECO:0000313" key="4">
    <source>
        <dbReference type="Proteomes" id="UP001365542"/>
    </source>
</evidence>
<evidence type="ECO:0000256" key="1">
    <source>
        <dbReference type="SAM" id="MobiDB-lite"/>
    </source>
</evidence>
<sequence length="283" mass="32752">MRLFVIPLTSRRAFVYGHRVVQPAQKPSIIDRAITKSSDLWLKWEKHEKGWKKHVTTWGNGMLRRIPYHEWSLKSIPAISRGIPDSDRQKVPVVYPPSVMTQVEIPGLLQKLGTEKSGEHKRRLMWCFIGMPLTIPFAAIPIIPNLPFFYLVFRAYSHWRAIQGGRHLQFLVHKNLLDPQPDTRLDMIYKSKIETVAKNVDIPAEKIIKAAEAGVMDEAAQEHLNEELELIEHPKQIAEALEIPQLVVEIERACEQVHEKLKKAKENHEKPEEGLERDQKKQN</sequence>
<dbReference type="Pfam" id="PF10173">
    <property type="entry name" value="Mit_KHE1"/>
    <property type="match status" value="1"/>
</dbReference>
<name>A0AAV9X9V7_9PEZI</name>
<keyword evidence="2" id="KW-0472">Membrane</keyword>